<organism evidence="1 2">
    <name type="scientific">Epicoccum nigrum</name>
    <name type="common">Soil fungus</name>
    <name type="synonym">Epicoccum purpurascens</name>
    <dbReference type="NCBI Taxonomy" id="105696"/>
    <lineage>
        <taxon>Eukaryota</taxon>
        <taxon>Fungi</taxon>
        <taxon>Dikarya</taxon>
        <taxon>Ascomycota</taxon>
        <taxon>Pezizomycotina</taxon>
        <taxon>Dothideomycetes</taxon>
        <taxon>Pleosporomycetidae</taxon>
        <taxon>Pleosporales</taxon>
        <taxon>Pleosporineae</taxon>
        <taxon>Didymellaceae</taxon>
        <taxon>Epicoccum</taxon>
    </lineage>
</organism>
<dbReference type="PANTHER" id="PTHR42085:SF1">
    <property type="entry name" value="F-BOX DOMAIN-CONTAINING PROTEIN"/>
    <property type="match status" value="1"/>
</dbReference>
<proteinExistence type="predicted"/>
<evidence type="ECO:0000313" key="1">
    <source>
        <dbReference type="EMBL" id="OSS43780.1"/>
    </source>
</evidence>
<gene>
    <name evidence="1" type="ORF">B5807_11603</name>
</gene>
<dbReference type="AlphaFoldDB" id="A0A1Y2LJ66"/>
<dbReference type="InParanoid" id="A0A1Y2LJ66"/>
<reference evidence="1 2" key="1">
    <citation type="journal article" date="2017" name="Genome Announc.">
        <title>Genome sequence of the saprophytic ascomycete Epicoccum nigrum ICMP 19927 strain isolated from New Zealand.</title>
        <authorList>
            <person name="Fokin M."/>
            <person name="Fleetwood D."/>
            <person name="Weir B.S."/>
            <person name="Villas-Boas S.G."/>
        </authorList>
    </citation>
    <scope>NUCLEOTIDE SEQUENCE [LARGE SCALE GENOMIC DNA]</scope>
    <source>
        <strain evidence="1 2">ICMP 19927</strain>
    </source>
</reference>
<name>A0A1Y2LJ66_EPING</name>
<dbReference type="EMBL" id="KZ107861">
    <property type="protein sequence ID" value="OSS43780.1"/>
    <property type="molecule type" value="Genomic_DNA"/>
</dbReference>
<dbReference type="PANTHER" id="PTHR42085">
    <property type="entry name" value="F-BOX DOMAIN-CONTAINING PROTEIN"/>
    <property type="match status" value="1"/>
</dbReference>
<evidence type="ECO:0000313" key="2">
    <source>
        <dbReference type="Proteomes" id="UP000193240"/>
    </source>
</evidence>
<keyword evidence="2" id="KW-1185">Reference proteome</keyword>
<dbReference type="InterPro" id="IPR038883">
    <property type="entry name" value="AN11006-like"/>
</dbReference>
<sequence>MQRQDAITERNQERSPLLSLPSELRVQIYQYVLSPVLIDIKPKEVFRPDLSLISTCRQIGKEASIYVDYADLLIVGSIPAVKEIARYLGRDICAKLQTLRLKETTSEWMMETLWRDWGKMNICLETFPSLKRVAAIKNEEVKDSKLAGYVLNTFRVPGLQVDVVEADWKHSVCYSRKLR</sequence>
<dbReference type="Proteomes" id="UP000193240">
    <property type="component" value="Unassembled WGS sequence"/>
</dbReference>
<accession>A0A1Y2LJ66</accession>
<evidence type="ECO:0008006" key="3">
    <source>
        <dbReference type="Google" id="ProtNLM"/>
    </source>
</evidence>
<protein>
    <recommendedName>
        <fullName evidence="3">F-box domain-containing protein</fullName>
    </recommendedName>
</protein>